<dbReference type="InterPro" id="IPR037041">
    <property type="entry name" value="Trigger_fac_C_sf"/>
</dbReference>
<organism evidence="16 17">
    <name type="scientific">Cohaesibacter marisflavi</name>
    <dbReference type="NCBI Taxonomy" id="655353"/>
    <lineage>
        <taxon>Bacteria</taxon>
        <taxon>Pseudomonadati</taxon>
        <taxon>Pseudomonadota</taxon>
        <taxon>Alphaproteobacteria</taxon>
        <taxon>Hyphomicrobiales</taxon>
        <taxon>Cohaesibacteraceae</taxon>
    </lineage>
</organism>
<comment type="subcellular location">
    <subcellularLocation>
        <location evidence="12">Cytoplasm</location>
    </subcellularLocation>
    <text evidence="12">About half TF is bound to the ribosome near the polypeptide exit tunnel while the other half is free in the cytoplasm.</text>
</comment>
<dbReference type="InterPro" id="IPR008881">
    <property type="entry name" value="Trigger_fac_ribosome-bd_bac"/>
</dbReference>
<dbReference type="Proteomes" id="UP000199236">
    <property type="component" value="Unassembled WGS sequence"/>
</dbReference>
<dbReference type="STRING" id="655353.SAMN04488056_104155"/>
<comment type="similarity">
    <text evidence="2 12 14">Belongs to the FKBP-type PPIase family. Tig subfamily.</text>
</comment>
<dbReference type="GO" id="GO:0003755">
    <property type="term" value="F:peptidyl-prolyl cis-trans isomerase activity"/>
    <property type="evidence" value="ECO:0007669"/>
    <property type="project" value="UniProtKB-UniRule"/>
</dbReference>
<evidence type="ECO:0000313" key="17">
    <source>
        <dbReference type="Proteomes" id="UP000199236"/>
    </source>
</evidence>
<evidence type="ECO:0000256" key="8">
    <source>
        <dbReference type="ARBA" id="ARBA00023235"/>
    </source>
</evidence>
<dbReference type="SUPFAM" id="SSF54534">
    <property type="entry name" value="FKBP-like"/>
    <property type="match status" value="1"/>
</dbReference>
<evidence type="ECO:0000256" key="6">
    <source>
        <dbReference type="ARBA" id="ARBA00023110"/>
    </source>
</evidence>
<dbReference type="GO" id="GO:0044183">
    <property type="term" value="F:protein folding chaperone"/>
    <property type="evidence" value="ECO:0007669"/>
    <property type="project" value="TreeGrafter"/>
</dbReference>
<dbReference type="SUPFAM" id="SSF102735">
    <property type="entry name" value="Trigger factor ribosome-binding domain"/>
    <property type="match status" value="1"/>
</dbReference>
<dbReference type="GO" id="GO:0043022">
    <property type="term" value="F:ribosome binding"/>
    <property type="evidence" value="ECO:0007669"/>
    <property type="project" value="TreeGrafter"/>
</dbReference>
<protein>
    <recommendedName>
        <fullName evidence="4 12">Trigger factor</fullName>
        <shortName evidence="12">TF</shortName>
        <ecNumber evidence="3 12">5.2.1.8</ecNumber>
    </recommendedName>
    <alternativeName>
        <fullName evidence="11 12">PPIase</fullName>
    </alternativeName>
</protein>
<dbReference type="PIRSF" id="PIRSF003095">
    <property type="entry name" value="Trigger_factor"/>
    <property type="match status" value="1"/>
</dbReference>
<gene>
    <name evidence="12" type="primary">tig</name>
    <name evidence="16" type="ORF">SAMN04488056_104155</name>
</gene>
<dbReference type="Pfam" id="PF05698">
    <property type="entry name" value="Trigger_C"/>
    <property type="match status" value="1"/>
</dbReference>
<comment type="catalytic activity">
    <reaction evidence="1 12 13">
        <text>[protein]-peptidylproline (omega=180) = [protein]-peptidylproline (omega=0)</text>
        <dbReference type="Rhea" id="RHEA:16237"/>
        <dbReference type="Rhea" id="RHEA-COMP:10747"/>
        <dbReference type="Rhea" id="RHEA-COMP:10748"/>
        <dbReference type="ChEBI" id="CHEBI:83833"/>
        <dbReference type="ChEBI" id="CHEBI:83834"/>
        <dbReference type="EC" id="5.2.1.8"/>
    </reaction>
</comment>
<evidence type="ECO:0000313" key="16">
    <source>
        <dbReference type="EMBL" id="SFO25874.1"/>
    </source>
</evidence>
<dbReference type="GO" id="GO:0051083">
    <property type="term" value="P:'de novo' cotranslational protein folding"/>
    <property type="evidence" value="ECO:0007669"/>
    <property type="project" value="TreeGrafter"/>
</dbReference>
<dbReference type="EC" id="5.2.1.8" evidence="3 12"/>
<keyword evidence="9 12" id="KW-0131">Cell cycle</keyword>
<keyword evidence="6 12" id="KW-0697">Rotamase</keyword>
<evidence type="ECO:0000256" key="14">
    <source>
        <dbReference type="RuleBase" id="RU003914"/>
    </source>
</evidence>
<dbReference type="OrthoDB" id="9767721at2"/>
<dbReference type="GO" id="GO:0051301">
    <property type="term" value="P:cell division"/>
    <property type="evidence" value="ECO:0007669"/>
    <property type="project" value="UniProtKB-KW"/>
</dbReference>
<comment type="function">
    <text evidence="10 12">Involved in protein export. Acts as a chaperone by maintaining the newly synthesized protein in an open conformation. Functions as a peptidyl-prolyl cis-trans isomerase.</text>
</comment>
<evidence type="ECO:0000256" key="9">
    <source>
        <dbReference type="ARBA" id="ARBA00023306"/>
    </source>
</evidence>
<evidence type="ECO:0000256" key="3">
    <source>
        <dbReference type="ARBA" id="ARBA00013194"/>
    </source>
</evidence>
<keyword evidence="5 12" id="KW-0132">Cell division</keyword>
<dbReference type="PANTHER" id="PTHR30560:SF3">
    <property type="entry name" value="TRIGGER FACTOR-LIKE PROTEIN TIG, CHLOROPLASTIC"/>
    <property type="match status" value="1"/>
</dbReference>
<dbReference type="GO" id="GO:0015031">
    <property type="term" value="P:protein transport"/>
    <property type="evidence" value="ECO:0007669"/>
    <property type="project" value="UniProtKB-UniRule"/>
</dbReference>
<evidence type="ECO:0000256" key="7">
    <source>
        <dbReference type="ARBA" id="ARBA00023186"/>
    </source>
</evidence>
<dbReference type="HAMAP" id="MF_00303">
    <property type="entry name" value="Trigger_factor_Tig"/>
    <property type="match status" value="1"/>
</dbReference>
<dbReference type="InterPro" id="IPR027304">
    <property type="entry name" value="Trigger_fact/SurA_dom_sf"/>
</dbReference>
<dbReference type="EMBL" id="FOVR01000004">
    <property type="protein sequence ID" value="SFO25874.1"/>
    <property type="molecule type" value="Genomic_DNA"/>
</dbReference>
<evidence type="ECO:0000256" key="2">
    <source>
        <dbReference type="ARBA" id="ARBA00005464"/>
    </source>
</evidence>
<dbReference type="Gene3D" id="3.30.70.1050">
    <property type="entry name" value="Trigger factor ribosome-binding domain"/>
    <property type="match status" value="1"/>
</dbReference>
<evidence type="ECO:0000256" key="5">
    <source>
        <dbReference type="ARBA" id="ARBA00022618"/>
    </source>
</evidence>
<dbReference type="SUPFAM" id="SSF109998">
    <property type="entry name" value="Triger factor/SurA peptide-binding domain-like"/>
    <property type="match status" value="1"/>
</dbReference>
<dbReference type="GO" id="GO:0043335">
    <property type="term" value="P:protein unfolding"/>
    <property type="evidence" value="ECO:0007669"/>
    <property type="project" value="TreeGrafter"/>
</dbReference>
<evidence type="ECO:0000256" key="10">
    <source>
        <dbReference type="ARBA" id="ARBA00024849"/>
    </source>
</evidence>
<dbReference type="InterPro" id="IPR008880">
    <property type="entry name" value="Trigger_fac_C"/>
</dbReference>
<dbReference type="InterPro" id="IPR046357">
    <property type="entry name" value="PPIase_dom_sf"/>
</dbReference>
<dbReference type="InterPro" id="IPR001179">
    <property type="entry name" value="PPIase_FKBP_dom"/>
</dbReference>
<dbReference type="RefSeq" id="WP_090071621.1">
    <property type="nucleotide sequence ID" value="NZ_FOVR01000004.1"/>
</dbReference>
<evidence type="ECO:0000259" key="15">
    <source>
        <dbReference type="PROSITE" id="PS50059"/>
    </source>
</evidence>
<evidence type="ECO:0000256" key="12">
    <source>
        <dbReference type="HAMAP-Rule" id="MF_00303"/>
    </source>
</evidence>
<evidence type="ECO:0000256" key="1">
    <source>
        <dbReference type="ARBA" id="ARBA00000971"/>
    </source>
</evidence>
<accession>A0A1I5FQ29</accession>
<dbReference type="NCBIfam" id="TIGR00115">
    <property type="entry name" value="tig"/>
    <property type="match status" value="1"/>
</dbReference>
<evidence type="ECO:0000256" key="4">
    <source>
        <dbReference type="ARBA" id="ARBA00016902"/>
    </source>
</evidence>
<sequence>MQVTETLSEGLKRELNVVVPASDLEAKLVAKIDEIKGQIRINGFRPGKVPASHVRKLHGKALMGEIIQELINETTRTTLEERNEKSAMQPQYKLTEDEAEAAKIMDGQADLDFTIIYEVLPTIEVADVSGVEVERPVVDVEDSEVEERLGQIAESSRPFETKEGKAENGDRVVMSYLGKIDGEAFEGGADENGQLVLGSGQFIPGFEEQLVGLAAGDETVVKVKFPEEYGAEHLAGKDAEFEVTVKEVQAPGELELDDEFATKLGIESLDKLKELIKDQIVSQYGQMTRQRVKRQLLDKMDELHQFEVPPTLLEQEFENIWRQVTAEMNEAGKTFEDEDTTEDKAKEEYKTIAERRVRLGLVLSEIGEKNEITVSDEEVQRGIMQRAQQFPGQERQVFEYYTKTPEALASIRAPIFEEKVVDYLLELVKVEDKTVTKEELEKMVTEDEE</sequence>
<keyword evidence="17" id="KW-1185">Reference proteome</keyword>
<dbReference type="PROSITE" id="PS50059">
    <property type="entry name" value="FKBP_PPIASE"/>
    <property type="match status" value="1"/>
</dbReference>
<dbReference type="InterPro" id="IPR005215">
    <property type="entry name" value="Trig_fac"/>
</dbReference>
<dbReference type="Pfam" id="PF00254">
    <property type="entry name" value="FKBP_C"/>
    <property type="match status" value="1"/>
</dbReference>
<dbReference type="PANTHER" id="PTHR30560">
    <property type="entry name" value="TRIGGER FACTOR CHAPERONE AND PEPTIDYL-PROLYL CIS/TRANS ISOMERASE"/>
    <property type="match status" value="1"/>
</dbReference>
<feature type="domain" description="PPIase FKBP-type" evidence="15">
    <location>
        <begin position="169"/>
        <end position="251"/>
    </location>
</feature>
<reference evidence="16 17" key="1">
    <citation type="submission" date="2016-10" db="EMBL/GenBank/DDBJ databases">
        <authorList>
            <person name="de Groot N.N."/>
        </authorList>
    </citation>
    <scope>NUCLEOTIDE SEQUENCE [LARGE SCALE GENOMIC DNA]</scope>
    <source>
        <strain evidence="16 17">CGMCC 1.9157</strain>
    </source>
</reference>
<keyword evidence="12" id="KW-0963">Cytoplasm</keyword>
<keyword evidence="7 12" id="KW-0143">Chaperone</keyword>
<keyword evidence="8 12" id="KW-0413">Isomerase</keyword>
<proteinExistence type="inferred from homology"/>
<dbReference type="Gene3D" id="3.10.50.40">
    <property type="match status" value="1"/>
</dbReference>
<dbReference type="FunFam" id="3.10.50.40:FF:000001">
    <property type="entry name" value="Trigger factor"/>
    <property type="match status" value="1"/>
</dbReference>
<dbReference type="InterPro" id="IPR036611">
    <property type="entry name" value="Trigger_fac_ribosome-bd_sf"/>
</dbReference>
<dbReference type="Gene3D" id="1.10.3120.10">
    <property type="entry name" value="Trigger factor, C-terminal domain"/>
    <property type="match status" value="1"/>
</dbReference>
<dbReference type="AlphaFoldDB" id="A0A1I5FQ29"/>
<evidence type="ECO:0000256" key="11">
    <source>
        <dbReference type="ARBA" id="ARBA00029986"/>
    </source>
</evidence>
<dbReference type="GO" id="GO:0005737">
    <property type="term" value="C:cytoplasm"/>
    <property type="evidence" value="ECO:0007669"/>
    <property type="project" value="UniProtKB-SubCell"/>
</dbReference>
<comment type="domain">
    <text evidence="12">Consists of 3 domains; the N-terminus binds the ribosome, the middle domain has PPIase activity, while the C-terminus has intrinsic chaperone activity on its own.</text>
</comment>
<evidence type="ECO:0000256" key="13">
    <source>
        <dbReference type="PROSITE-ProRule" id="PRU00277"/>
    </source>
</evidence>
<name>A0A1I5FQ29_9HYPH</name>
<dbReference type="Pfam" id="PF05697">
    <property type="entry name" value="Trigger_N"/>
    <property type="match status" value="1"/>
</dbReference>